<keyword evidence="2" id="KW-0812">Transmembrane</keyword>
<dbReference type="InterPro" id="IPR052612">
    <property type="entry name" value="ANP_Clearance_Receptor"/>
</dbReference>
<evidence type="ECO:0000313" key="8">
    <source>
        <dbReference type="WBParaSite" id="maker-uti_cns_0008522-snap-gene-0.3-mRNA-1"/>
    </source>
</evidence>
<dbReference type="PANTHER" id="PTHR44755">
    <property type="entry name" value="NATRIURETIC PEPTIDE RECEPTOR 3-RELATED"/>
    <property type="match status" value="1"/>
</dbReference>
<reference evidence="8" key="1">
    <citation type="submission" date="2016-11" db="UniProtKB">
        <authorList>
            <consortium name="WormBaseParasite"/>
        </authorList>
    </citation>
    <scope>IDENTIFICATION</scope>
</reference>
<accession>A0A1I8HXZ1</accession>
<dbReference type="GO" id="GO:0038023">
    <property type="term" value="F:signaling receptor activity"/>
    <property type="evidence" value="ECO:0007669"/>
    <property type="project" value="TreeGrafter"/>
</dbReference>
<dbReference type="SUPFAM" id="SSF53822">
    <property type="entry name" value="Periplasmic binding protein-like I"/>
    <property type="match status" value="1"/>
</dbReference>
<evidence type="ECO:0000313" key="7">
    <source>
        <dbReference type="Proteomes" id="UP000095280"/>
    </source>
</evidence>
<dbReference type="GO" id="GO:0016020">
    <property type="term" value="C:membrane"/>
    <property type="evidence" value="ECO:0007669"/>
    <property type="project" value="UniProtKB-SubCell"/>
</dbReference>
<evidence type="ECO:0000259" key="6">
    <source>
        <dbReference type="Pfam" id="PF01094"/>
    </source>
</evidence>
<dbReference type="GO" id="GO:0007165">
    <property type="term" value="P:signal transduction"/>
    <property type="evidence" value="ECO:0007669"/>
    <property type="project" value="TreeGrafter"/>
</dbReference>
<dbReference type="WBParaSite" id="maker-uti_cns_0008522-snap-gene-0.3-mRNA-1">
    <property type="protein sequence ID" value="maker-uti_cns_0008522-snap-gene-0.3-mRNA-1"/>
    <property type="gene ID" value="maker-uti_cns_0008522-snap-gene-0.3"/>
</dbReference>
<comment type="subcellular location">
    <subcellularLocation>
        <location evidence="1">Membrane</location>
    </subcellularLocation>
</comment>
<evidence type="ECO:0000256" key="5">
    <source>
        <dbReference type="SAM" id="SignalP"/>
    </source>
</evidence>
<evidence type="ECO:0000256" key="3">
    <source>
        <dbReference type="ARBA" id="ARBA00022989"/>
    </source>
</evidence>
<dbReference type="Proteomes" id="UP000095280">
    <property type="component" value="Unplaced"/>
</dbReference>
<keyword evidence="3" id="KW-1133">Transmembrane helix</keyword>
<feature type="signal peptide" evidence="5">
    <location>
        <begin position="1"/>
        <end position="29"/>
    </location>
</feature>
<name>A0A1I8HXZ1_9PLAT</name>
<sequence length="271" mass="31031">QADNRLRLSIVTAWQLIIVISLGRQAVQSQASMAALKQPLPYRLLCLLPNQSNYQFDMRYILPSQSLINAELTRRGLADQFSINISFEASTCSNLAAVPAMQYYYSGWVDGFVGLPCPESCSQVVQYSNAIWNKPVVSIGSVESTFRDPEKIKYRNKIFARVSFDSGELMRSILKRIFITNNWSRFFGLYSWNYGYTKDGCSLLMMDLNKEWQAMGKKAEFMDTYGGRFSDQDLHTAFTEKIGTDYSGKRNRFRKAPICIEMRLCGAEIFY</sequence>
<feature type="chain" id="PRO_5009320537" evidence="5">
    <location>
        <begin position="30"/>
        <end position="271"/>
    </location>
</feature>
<dbReference type="InterPro" id="IPR028082">
    <property type="entry name" value="Peripla_BP_I"/>
</dbReference>
<evidence type="ECO:0000256" key="4">
    <source>
        <dbReference type="ARBA" id="ARBA00023136"/>
    </source>
</evidence>
<dbReference type="PANTHER" id="PTHR44755:SF8">
    <property type="entry name" value="RECEPTOR LIGAND BINDING REGION DOMAIN-CONTAINING PROTEIN"/>
    <property type="match status" value="1"/>
</dbReference>
<dbReference type="AlphaFoldDB" id="A0A1I8HXZ1"/>
<evidence type="ECO:0000256" key="1">
    <source>
        <dbReference type="ARBA" id="ARBA00004370"/>
    </source>
</evidence>
<dbReference type="Gene3D" id="3.40.50.2300">
    <property type="match status" value="1"/>
</dbReference>
<protein>
    <submittedName>
        <fullName evidence="8">ANF_receptor domain-containing protein</fullName>
    </submittedName>
</protein>
<dbReference type="GO" id="GO:0017046">
    <property type="term" value="F:peptide hormone binding"/>
    <property type="evidence" value="ECO:0007669"/>
    <property type="project" value="TreeGrafter"/>
</dbReference>
<keyword evidence="7" id="KW-1185">Reference proteome</keyword>
<dbReference type="InterPro" id="IPR001828">
    <property type="entry name" value="ANF_lig-bd_rcpt"/>
</dbReference>
<proteinExistence type="predicted"/>
<organism evidence="7 8">
    <name type="scientific">Macrostomum lignano</name>
    <dbReference type="NCBI Taxonomy" id="282301"/>
    <lineage>
        <taxon>Eukaryota</taxon>
        <taxon>Metazoa</taxon>
        <taxon>Spiralia</taxon>
        <taxon>Lophotrochozoa</taxon>
        <taxon>Platyhelminthes</taxon>
        <taxon>Rhabditophora</taxon>
        <taxon>Macrostomorpha</taxon>
        <taxon>Macrostomida</taxon>
        <taxon>Macrostomidae</taxon>
        <taxon>Macrostomum</taxon>
    </lineage>
</organism>
<evidence type="ECO:0000256" key="2">
    <source>
        <dbReference type="ARBA" id="ARBA00022692"/>
    </source>
</evidence>
<keyword evidence="4" id="KW-0472">Membrane</keyword>
<keyword evidence="5" id="KW-0732">Signal</keyword>
<dbReference type="Pfam" id="PF01094">
    <property type="entry name" value="ANF_receptor"/>
    <property type="match status" value="1"/>
</dbReference>
<feature type="domain" description="Receptor ligand binding region" evidence="6">
    <location>
        <begin position="76"/>
        <end position="209"/>
    </location>
</feature>